<dbReference type="SUPFAM" id="SSF54909">
    <property type="entry name" value="Dimeric alpha+beta barrel"/>
    <property type="match status" value="1"/>
</dbReference>
<evidence type="ECO:0000313" key="2">
    <source>
        <dbReference type="EMBL" id="MFD1235815.1"/>
    </source>
</evidence>
<dbReference type="RefSeq" id="WP_103381262.1">
    <property type="nucleotide sequence ID" value="NZ_BAABKS010000034.1"/>
</dbReference>
<sequence>MLYEVREYVVTPGRLESLITRFKEHALPLFVKHQMDLVQIGVTSVGDHSFNEVVYMLRFTDVADMERKWGAFVHDPEWIAAFRASEADGPLVQSMRRRLVDASSFGEWCTKK</sequence>
<evidence type="ECO:0000259" key="1">
    <source>
        <dbReference type="Pfam" id="PF07978"/>
    </source>
</evidence>
<organism evidence="2 3">
    <name type="scientific">Pseudonocardia benzenivorans</name>
    <dbReference type="NCBI Taxonomy" id="228005"/>
    <lineage>
        <taxon>Bacteria</taxon>
        <taxon>Bacillati</taxon>
        <taxon>Actinomycetota</taxon>
        <taxon>Actinomycetes</taxon>
        <taxon>Pseudonocardiales</taxon>
        <taxon>Pseudonocardiaceae</taxon>
        <taxon>Pseudonocardia</taxon>
    </lineage>
</organism>
<dbReference type="InterPro" id="IPR011008">
    <property type="entry name" value="Dimeric_a/b-barrel"/>
</dbReference>
<evidence type="ECO:0000313" key="3">
    <source>
        <dbReference type="Proteomes" id="UP001597182"/>
    </source>
</evidence>
<dbReference type="InterPro" id="IPR012577">
    <property type="entry name" value="NIPSNAP"/>
</dbReference>
<gene>
    <name evidence="2" type="ORF">ACFQ34_21190</name>
</gene>
<feature type="domain" description="NIPSNAP" evidence="1">
    <location>
        <begin position="3"/>
        <end position="103"/>
    </location>
</feature>
<name>A0ABW3VM46_9PSEU</name>
<reference evidence="3" key="1">
    <citation type="journal article" date="2019" name="Int. J. Syst. Evol. Microbiol.">
        <title>The Global Catalogue of Microorganisms (GCM) 10K type strain sequencing project: providing services to taxonomists for standard genome sequencing and annotation.</title>
        <authorList>
            <consortium name="The Broad Institute Genomics Platform"/>
            <consortium name="The Broad Institute Genome Sequencing Center for Infectious Disease"/>
            <person name="Wu L."/>
            <person name="Ma J."/>
        </authorList>
    </citation>
    <scope>NUCLEOTIDE SEQUENCE [LARGE SCALE GENOMIC DNA]</scope>
    <source>
        <strain evidence="3">CCUG 49018</strain>
    </source>
</reference>
<dbReference type="Gene3D" id="3.30.70.100">
    <property type="match status" value="1"/>
</dbReference>
<keyword evidence="3" id="KW-1185">Reference proteome</keyword>
<proteinExistence type="predicted"/>
<protein>
    <submittedName>
        <fullName evidence="2">NIPSNAP family protein</fullName>
    </submittedName>
</protein>
<dbReference type="Pfam" id="PF07978">
    <property type="entry name" value="NIPSNAP"/>
    <property type="match status" value="1"/>
</dbReference>
<dbReference type="Proteomes" id="UP001597182">
    <property type="component" value="Unassembled WGS sequence"/>
</dbReference>
<accession>A0ABW3VM46</accession>
<comment type="caution">
    <text evidence="2">The sequence shown here is derived from an EMBL/GenBank/DDBJ whole genome shotgun (WGS) entry which is preliminary data.</text>
</comment>
<dbReference type="EMBL" id="JBHTMB010000172">
    <property type="protein sequence ID" value="MFD1235815.1"/>
    <property type="molecule type" value="Genomic_DNA"/>
</dbReference>